<dbReference type="Proteomes" id="UP001519345">
    <property type="component" value="Unassembled WGS sequence"/>
</dbReference>
<dbReference type="PANTHER" id="PTHR43464:SF19">
    <property type="entry name" value="UBIQUINONE BIOSYNTHESIS O-METHYLTRANSFERASE, MITOCHONDRIAL"/>
    <property type="match status" value="1"/>
</dbReference>
<sequence length="255" mass="29506">MKQNIYDNPIFFKEYTSLRESGVTYNDFVEQPAIKSVISTIRDKSILDLGCGTGEFAKYCIENGAWKVVGVDISENMIEKAKRENQDENIDYICESIEDLELKDLKFDIIISSLAVHSLAVHYMEDYTNLIVKVHNLLAKNGEFLFSTEHPIVTARKEMNSWVKDSDGNKLHWALDHYQEEGKREQHWYMDGVIKYHRTISTLINTLIENGFVLEKITEPQSIPVGLEKMPKLVNEKRRPSFIVIKSRKLDSLPF</sequence>
<proteinExistence type="predicted"/>
<protein>
    <submittedName>
        <fullName evidence="5">2-polyprenyl-3-methyl-5-hydroxy-6-metoxy-1, 4-benzoquinol methylase</fullName>
    </submittedName>
</protein>
<dbReference type="SUPFAM" id="SSF53335">
    <property type="entry name" value="S-adenosyl-L-methionine-dependent methyltransferases"/>
    <property type="match status" value="1"/>
</dbReference>
<dbReference type="GO" id="GO:0008168">
    <property type="term" value="F:methyltransferase activity"/>
    <property type="evidence" value="ECO:0007669"/>
    <property type="project" value="UniProtKB-KW"/>
</dbReference>
<dbReference type="InterPro" id="IPR029063">
    <property type="entry name" value="SAM-dependent_MTases_sf"/>
</dbReference>
<dbReference type="Pfam" id="PF08241">
    <property type="entry name" value="Methyltransf_11"/>
    <property type="match status" value="1"/>
</dbReference>
<organism evidence="5 6">
    <name type="scientific">Virgibacillus natechei</name>
    <dbReference type="NCBI Taxonomy" id="1216297"/>
    <lineage>
        <taxon>Bacteria</taxon>
        <taxon>Bacillati</taxon>
        <taxon>Bacillota</taxon>
        <taxon>Bacilli</taxon>
        <taxon>Bacillales</taxon>
        <taxon>Bacillaceae</taxon>
        <taxon>Virgibacillus</taxon>
    </lineage>
</organism>
<dbReference type="RefSeq" id="WP_209464687.1">
    <property type="nucleotide sequence ID" value="NZ_CP110224.1"/>
</dbReference>
<evidence type="ECO:0000256" key="1">
    <source>
        <dbReference type="ARBA" id="ARBA00022603"/>
    </source>
</evidence>
<evidence type="ECO:0000313" key="5">
    <source>
        <dbReference type="EMBL" id="MBP1971667.1"/>
    </source>
</evidence>
<keyword evidence="6" id="KW-1185">Reference proteome</keyword>
<comment type="caution">
    <text evidence="5">The sequence shown here is derived from an EMBL/GenBank/DDBJ whole genome shotgun (WGS) entry which is preliminary data.</text>
</comment>
<evidence type="ECO:0000256" key="3">
    <source>
        <dbReference type="ARBA" id="ARBA00022691"/>
    </source>
</evidence>
<dbReference type="Gene3D" id="3.40.50.150">
    <property type="entry name" value="Vaccinia Virus protein VP39"/>
    <property type="match status" value="1"/>
</dbReference>
<name>A0ABS4IL41_9BACI</name>
<keyword evidence="1 5" id="KW-0489">Methyltransferase</keyword>
<dbReference type="EMBL" id="JAGGKX010000030">
    <property type="protein sequence ID" value="MBP1971667.1"/>
    <property type="molecule type" value="Genomic_DNA"/>
</dbReference>
<dbReference type="InterPro" id="IPR013216">
    <property type="entry name" value="Methyltransf_11"/>
</dbReference>
<gene>
    <name evidence="5" type="ORF">J2Z83_003819</name>
</gene>
<reference evidence="5 6" key="1">
    <citation type="submission" date="2021-03" db="EMBL/GenBank/DDBJ databases">
        <title>Genomic Encyclopedia of Type Strains, Phase IV (KMG-IV): sequencing the most valuable type-strain genomes for metagenomic binning, comparative biology and taxonomic classification.</title>
        <authorList>
            <person name="Goeker M."/>
        </authorList>
    </citation>
    <scope>NUCLEOTIDE SEQUENCE [LARGE SCALE GENOMIC DNA]</scope>
    <source>
        <strain evidence="5 6">DSM 25609</strain>
    </source>
</reference>
<keyword evidence="3" id="KW-0949">S-adenosyl-L-methionine</keyword>
<accession>A0ABS4IL41</accession>
<dbReference type="CDD" id="cd02440">
    <property type="entry name" value="AdoMet_MTases"/>
    <property type="match status" value="1"/>
</dbReference>
<dbReference type="GO" id="GO:0032259">
    <property type="term" value="P:methylation"/>
    <property type="evidence" value="ECO:0007669"/>
    <property type="project" value="UniProtKB-KW"/>
</dbReference>
<evidence type="ECO:0000313" key="6">
    <source>
        <dbReference type="Proteomes" id="UP001519345"/>
    </source>
</evidence>
<feature type="domain" description="Methyltransferase type 11" evidence="4">
    <location>
        <begin position="47"/>
        <end position="146"/>
    </location>
</feature>
<keyword evidence="2" id="KW-0808">Transferase</keyword>
<evidence type="ECO:0000256" key="2">
    <source>
        <dbReference type="ARBA" id="ARBA00022679"/>
    </source>
</evidence>
<dbReference type="PANTHER" id="PTHR43464">
    <property type="entry name" value="METHYLTRANSFERASE"/>
    <property type="match status" value="1"/>
</dbReference>
<evidence type="ECO:0000259" key="4">
    <source>
        <dbReference type="Pfam" id="PF08241"/>
    </source>
</evidence>